<dbReference type="RefSeq" id="WP_044666259.1">
    <property type="nucleotide sequence ID" value="NZ_CDRZ01000294.1"/>
</dbReference>
<evidence type="ECO:0000313" key="1">
    <source>
        <dbReference type="EMBL" id="CEO90510.1"/>
    </source>
</evidence>
<organism evidence="1 2">
    <name type="scientific">Syntrophaceticus schinkii</name>
    <dbReference type="NCBI Taxonomy" id="499207"/>
    <lineage>
        <taxon>Bacteria</taxon>
        <taxon>Bacillati</taxon>
        <taxon>Bacillota</taxon>
        <taxon>Clostridia</taxon>
        <taxon>Thermoanaerobacterales</taxon>
        <taxon>Thermoanaerobacterales Family III. Incertae Sedis</taxon>
        <taxon>Syntrophaceticus</taxon>
    </lineage>
</organism>
<evidence type="ECO:0000313" key="2">
    <source>
        <dbReference type="Proteomes" id="UP000046155"/>
    </source>
</evidence>
<name>A0A0B7MKE0_9FIRM</name>
<dbReference type="EMBL" id="CDRZ01000294">
    <property type="protein sequence ID" value="CEO90510.1"/>
    <property type="molecule type" value="Genomic_DNA"/>
</dbReference>
<proteinExistence type="predicted"/>
<accession>A0A0B7MKE0</accession>
<reference evidence="2" key="1">
    <citation type="submission" date="2015-01" db="EMBL/GenBank/DDBJ databases">
        <authorList>
            <person name="Manzoor Shahid"/>
            <person name="Zubair Saima"/>
        </authorList>
    </citation>
    <scope>NUCLEOTIDE SEQUENCE [LARGE SCALE GENOMIC DNA]</scope>
    <source>
        <strain evidence="2">Sp3</strain>
    </source>
</reference>
<gene>
    <name evidence="1" type="ORF">SSCH_920005</name>
</gene>
<protein>
    <submittedName>
        <fullName evidence="1">Uncharacterized protein</fullName>
    </submittedName>
</protein>
<sequence>MCLNEGNLSKEANLFLCEKGEILILHHLLRGQIVIKDHTVNEYIEKHYKDSFGDKLKDVKVFFIDGGLCLCAALKPHRLLPDVMVDINFALDSFDFRPGAHNFNFRFTEKPKLTFPEQRSKVSLRILNFIFEKIVGSKRIIGIVSRKLNEMSFLAWNYDRVTLDLDKHPEAKKLFEKRVPLIGMKIFDFIGVKEILFGKGEVVLKPKIYPDDLVEKLQDIRDLVAAGRERKETTATVATAATDATTATSEREQIFSRDWCKE</sequence>
<keyword evidence="2" id="KW-1185">Reference proteome</keyword>
<dbReference type="Proteomes" id="UP000046155">
    <property type="component" value="Unassembled WGS sequence"/>
</dbReference>
<dbReference type="OrthoDB" id="5395470at2"/>
<dbReference type="AlphaFoldDB" id="A0A0B7MKE0"/>